<sequence>MHLSLPESIETYFAVSNGAEIARLSGCFSADAIVIDEGHTHRGLQAITSWQHDARQKFSYFVELLHVERDNQRVTVLTRVAGEFPGSPVQLNHVFQLADNRIRSLEIR</sequence>
<dbReference type="Pfam" id="PF12680">
    <property type="entry name" value="SnoaL_2"/>
    <property type="match status" value="1"/>
</dbReference>
<organism evidence="2 3">
    <name type="scientific">Noviherbaspirillum aridicola</name>
    <dbReference type="NCBI Taxonomy" id="2849687"/>
    <lineage>
        <taxon>Bacteria</taxon>
        <taxon>Pseudomonadati</taxon>
        <taxon>Pseudomonadota</taxon>
        <taxon>Betaproteobacteria</taxon>
        <taxon>Burkholderiales</taxon>
        <taxon>Oxalobacteraceae</taxon>
        <taxon>Noviherbaspirillum</taxon>
    </lineage>
</organism>
<dbReference type="SUPFAM" id="SSF54427">
    <property type="entry name" value="NTF2-like"/>
    <property type="match status" value="1"/>
</dbReference>
<evidence type="ECO:0000259" key="1">
    <source>
        <dbReference type="Pfam" id="PF12680"/>
    </source>
</evidence>
<dbReference type="InterPro" id="IPR037401">
    <property type="entry name" value="SnoaL-like"/>
</dbReference>
<protein>
    <submittedName>
        <fullName evidence="2">Polyketide cyclase</fullName>
    </submittedName>
</protein>
<name>A0ABQ4PYK5_9BURK</name>
<comment type="caution">
    <text evidence="2">The sequence shown here is derived from an EMBL/GenBank/DDBJ whole genome shotgun (WGS) entry which is preliminary data.</text>
</comment>
<dbReference type="EMBL" id="BPMK01000001">
    <property type="protein sequence ID" value="GIZ49988.1"/>
    <property type="molecule type" value="Genomic_DNA"/>
</dbReference>
<reference evidence="2 3" key="1">
    <citation type="journal article" date="2022" name="Int. J. Syst. Evol. Microbiol.">
        <title>Noviherbaspirillum aridicola sp. nov., isolated from an arid soil in Pakistan.</title>
        <authorList>
            <person name="Khan I.U."/>
            <person name="Saqib M."/>
            <person name="Amin A."/>
            <person name="Hussain F."/>
            <person name="Li L."/>
            <person name="Liu Y.H."/>
            <person name="Fang B.Z."/>
            <person name="Ahmed I."/>
            <person name="Li W.J."/>
        </authorList>
    </citation>
    <scope>NUCLEOTIDE SEQUENCE [LARGE SCALE GENOMIC DNA]</scope>
    <source>
        <strain evidence="2 3">NCCP-691</strain>
    </source>
</reference>
<accession>A0ABQ4PYK5</accession>
<dbReference type="RefSeq" id="WP_220806181.1">
    <property type="nucleotide sequence ID" value="NZ_BPMK01000001.1"/>
</dbReference>
<feature type="domain" description="SnoaL-like" evidence="1">
    <location>
        <begin position="9"/>
        <end position="103"/>
    </location>
</feature>
<dbReference type="InterPro" id="IPR032710">
    <property type="entry name" value="NTF2-like_dom_sf"/>
</dbReference>
<proteinExistence type="predicted"/>
<dbReference type="Gene3D" id="3.10.450.50">
    <property type="match status" value="1"/>
</dbReference>
<dbReference type="Proteomes" id="UP000887222">
    <property type="component" value="Unassembled WGS sequence"/>
</dbReference>
<evidence type="ECO:0000313" key="2">
    <source>
        <dbReference type="EMBL" id="GIZ49988.1"/>
    </source>
</evidence>
<keyword evidence="3" id="KW-1185">Reference proteome</keyword>
<evidence type="ECO:0000313" key="3">
    <source>
        <dbReference type="Proteomes" id="UP000887222"/>
    </source>
</evidence>
<gene>
    <name evidence="2" type="ORF">NCCP691_00020</name>
</gene>